<organism evidence="1 2">
    <name type="scientific">Trichonephila inaurata madagascariensis</name>
    <dbReference type="NCBI Taxonomy" id="2747483"/>
    <lineage>
        <taxon>Eukaryota</taxon>
        <taxon>Metazoa</taxon>
        <taxon>Ecdysozoa</taxon>
        <taxon>Arthropoda</taxon>
        <taxon>Chelicerata</taxon>
        <taxon>Arachnida</taxon>
        <taxon>Araneae</taxon>
        <taxon>Araneomorphae</taxon>
        <taxon>Entelegynae</taxon>
        <taxon>Araneoidea</taxon>
        <taxon>Nephilidae</taxon>
        <taxon>Trichonephila</taxon>
        <taxon>Trichonephila inaurata</taxon>
    </lineage>
</organism>
<dbReference type="AlphaFoldDB" id="A0A8X6ML43"/>
<keyword evidence="2" id="KW-1185">Reference proteome</keyword>
<dbReference type="OrthoDB" id="6470300at2759"/>
<evidence type="ECO:0000313" key="2">
    <source>
        <dbReference type="Proteomes" id="UP000886998"/>
    </source>
</evidence>
<dbReference type="EMBL" id="BMAV01027872">
    <property type="protein sequence ID" value="GFS63012.1"/>
    <property type="molecule type" value="Genomic_DNA"/>
</dbReference>
<evidence type="ECO:0000313" key="1">
    <source>
        <dbReference type="EMBL" id="GFS63012.1"/>
    </source>
</evidence>
<sequence>MLARHAGVWFDSRPMQFFILFRAPDFFECSRSLLVREGKREEHMHRRIGGSAVNARLATRAALGSIPVRCSFYFSFGPQISLSAVERLQCEESVKNTCNRRIGGSVVECLPATRAARSGFPADAVFILFRPQDFFLSSRAIAM</sequence>
<name>A0A8X6ML43_9ARAC</name>
<proteinExistence type="predicted"/>
<reference evidence="1" key="1">
    <citation type="submission" date="2020-08" db="EMBL/GenBank/DDBJ databases">
        <title>Multicomponent nature underlies the extraordinary mechanical properties of spider dragline silk.</title>
        <authorList>
            <person name="Kono N."/>
            <person name="Nakamura H."/>
            <person name="Mori M."/>
            <person name="Yoshida Y."/>
            <person name="Ohtoshi R."/>
            <person name="Malay A.D."/>
            <person name="Moran D.A.P."/>
            <person name="Tomita M."/>
            <person name="Numata K."/>
            <person name="Arakawa K."/>
        </authorList>
    </citation>
    <scope>NUCLEOTIDE SEQUENCE</scope>
</reference>
<comment type="caution">
    <text evidence="1">The sequence shown here is derived from an EMBL/GenBank/DDBJ whole genome shotgun (WGS) entry which is preliminary data.</text>
</comment>
<protein>
    <submittedName>
        <fullName evidence="1">Uncharacterized protein</fullName>
    </submittedName>
</protein>
<accession>A0A8X6ML43</accession>
<gene>
    <name evidence="1" type="ORF">TNIN_472891</name>
</gene>
<dbReference type="Proteomes" id="UP000886998">
    <property type="component" value="Unassembled WGS sequence"/>
</dbReference>